<accession>A0A1G9XRW3</accession>
<dbReference type="PANTHER" id="PTHR30055:SF151">
    <property type="entry name" value="TRANSCRIPTIONAL REGULATORY PROTEIN"/>
    <property type="match status" value="1"/>
</dbReference>
<evidence type="ECO:0000256" key="5">
    <source>
        <dbReference type="PROSITE-ProRule" id="PRU00335"/>
    </source>
</evidence>
<keyword evidence="8" id="KW-1185">Reference proteome</keyword>
<dbReference type="AlphaFoldDB" id="A0A1G9XRW3"/>
<evidence type="ECO:0000256" key="4">
    <source>
        <dbReference type="ARBA" id="ARBA00023163"/>
    </source>
</evidence>
<keyword evidence="1" id="KW-0678">Repressor</keyword>
<feature type="DNA-binding region" description="H-T-H motif" evidence="5">
    <location>
        <begin position="41"/>
        <end position="60"/>
    </location>
</feature>
<dbReference type="PRINTS" id="PR00400">
    <property type="entry name" value="TETREPRESSOR"/>
</dbReference>
<dbReference type="InterPro" id="IPR009057">
    <property type="entry name" value="Homeodomain-like_sf"/>
</dbReference>
<keyword evidence="2" id="KW-0805">Transcription regulation</keyword>
<dbReference type="InterPro" id="IPR001647">
    <property type="entry name" value="HTH_TetR"/>
</dbReference>
<dbReference type="InterPro" id="IPR004111">
    <property type="entry name" value="Repressor_TetR_C"/>
</dbReference>
<keyword evidence="3 5" id="KW-0238">DNA-binding</keyword>
<dbReference type="GO" id="GO:0046677">
    <property type="term" value="P:response to antibiotic"/>
    <property type="evidence" value="ECO:0007669"/>
    <property type="project" value="InterPro"/>
</dbReference>
<evidence type="ECO:0000256" key="1">
    <source>
        <dbReference type="ARBA" id="ARBA00022491"/>
    </source>
</evidence>
<dbReference type="PRINTS" id="PR00455">
    <property type="entry name" value="HTHTETR"/>
</dbReference>
<dbReference type="Gene3D" id="1.10.10.60">
    <property type="entry name" value="Homeodomain-like"/>
    <property type="match status" value="1"/>
</dbReference>
<dbReference type="RefSeq" id="WP_143041523.1">
    <property type="nucleotide sequence ID" value="NZ_FNHI01000016.1"/>
</dbReference>
<dbReference type="SUPFAM" id="SSF46689">
    <property type="entry name" value="Homeodomain-like"/>
    <property type="match status" value="1"/>
</dbReference>
<dbReference type="PANTHER" id="PTHR30055">
    <property type="entry name" value="HTH-TYPE TRANSCRIPTIONAL REGULATOR RUTR"/>
    <property type="match status" value="1"/>
</dbReference>
<dbReference type="Proteomes" id="UP000199063">
    <property type="component" value="Unassembled WGS sequence"/>
</dbReference>
<name>A0A1G9XRW3_9ACTN</name>
<proteinExistence type="predicted"/>
<dbReference type="STRING" id="1196353.SAMN05444921_116155"/>
<feature type="domain" description="HTH tetR-type" evidence="6">
    <location>
        <begin position="18"/>
        <end position="78"/>
    </location>
</feature>
<dbReference type="PROSITE" id="PS50977">
    <property type="entry name" value="HTH_TETR_2"/>
    <property type="match status" value="1"/>
</dbReference>
<evidence type="ECO:0000313" key="8">
    <source>
        <dbReference type="Proteomes" id="UP000199063"/>
    </source>
</evidence>
<evidence type="ECO:0000259" key="6">
    <source>
        <dbReference type="PROSITE" id="PS50977"/>
    </source>
</evidence>
<dbReference type="InterPro" id="IPR050109">
    <property type="entry name" value="HTH-type_TetR-like_transc_reg"/>
</dbReference>
<evidence type="ECO:0000256" key="3">
    <source>
        <dbReference type="ARBA" id="ARBA00023125"/>
    </source>
</evidence>
<reference evidence="8" key="1">
    <citation type="submission" date="2016-10" db="EMBL/GenBank/DDBJ databases">
        <authorList>
            <person name="Varghese N."/>
            <person name="Submissions S."/>
        </authorList>
    </citation>
    <scope>NUCLEOTIDE SEQUENCE [LARGE SCALE GENOMIC DNA]</scope>
    <source>
        <strain evidence="8">CGMCC 4.7042</strain>
    </source>
</reference>
<dbReference type="SUPFAM" id="SSF48498">
    <property type="entry name" value="Tetracyclin repressor-like, C-terminal domain"/>
    <property type="match status" value="1"/>
</dbReference>
<dbReference type="OrthoDB" id="3519192at2"/>
<dbReference type="Gene3D" id="1.10.357.10">
    <property type="entry name" value="Tetracycline Repressor, domain 2"/>
    <property type="match status" value="1"/>
</dbReference>
<dbReference type="InterPro" id="IPR003012">
    <property type="entry name" value="Tet_transcr_reg_TetR"/>
</dbReference>
<evidence type="ECO:0000313" key="7">
    <source>
        <dbReference type="EMBL" id="SDM98993.1"/>
    </source>
</evidence>
<dbReference type="GO" id="GO:0000976">
    <property type="term" value="F:transcription cis-regulatory region binding"/>
    <property type="evidence" value="ECO:0007669"/>
    <property type="project" value="TreeGrafter"/>
</dbReference>
<organism evidence="7 8">
    <name type="scientific">Streptomyces wuyuanensis</name>
    <dbReference type="NCBI Taxonomy" id="1196353"/>
    <lineage>
        <taxon>Bacteria</taxon>
        <taxon>Bacillati</taxon>
        <taxon>Actinomycetota</taxon>
        <taxon>Actinomycetes</taxon>
        <taxon>Kitasatosporales</taxon>
        <taxon>Streptomycetaceae</taxon>
        <taxon>Streptomyces</taxon>
    </lineage>
</organism>
<dbReference type="GeneID" id="40831984"/>
<dbReference type="Pfam" id="PF00440">
    <property type="entry name" value="TetR_N"/>
    <property type="match status" value="1"/>
</dbReference>
<evidence type="ECO:0000256" key="2">
    <source>
        <dbReference type="ARBA" id="ARBA00023015"/>
    </source>
</evidence>
<dbReference type="Pfam" id="PF02909">
    <property type="entry name" value="TetR_C_1"/>
    <property type="match status" value="1"/>
</dbReference>
<dbReference type="GO" id="GO:0045892">
    <property type="term" value="P:negative regulation of DNA-templated transcription"/>
    <property type="evidence" value="ECO:0007669"/>
    <property type="project" value="InterPro"/>
</dbReference>
<gene>
    <name evidence="7" type="ORF">SAMN05444921_116155</name>
</gene>
<dbReference type="EMBL" id="FNHI01000016">
    <property type="protein sequence ID" value="SDM98993.1"/>
    <property type="molecule type" value="Genomic_DNA"/>
</dbReference>
<keyword evidence="4" id="KW-0804">Transcription</keyword>
<protein>
    <submittedName>
        <fullName evidence="7">Regulatory protein, tetR family</fullName>
    </submittedName>
</protein>
<sequence length="236" mass="25310">MASDGTAVRGRGRPPKVVLDARIIVDAALALCDEQGAEALTVRKLAARLGVDPSSLYRHVADKDELHLLLADRLFEEILETFAPTPGDWRSTLRDLAVGSRETALRHPAAAVVATYRTTRRPAEMRIVEHILTAFAEAGCDPGQSALLHRVYGDFTLAWSGMDAAFATLDPAAQAGDEAAWTREYVAADPSRFPSIARSSAHMAAMTGERVFRAALEVLLDGLEARIGRGGSPHAG</sequence>
<dbReference type="InterPro" id="IPR036271">
    <property type="entry name" value="Tet_transcr_reg_TetR-rel_C_sf"/>
</dbReference>
<dbReference type="GO" id="GO:0003700">
    <property type="term" value="F:DNA-binding transcription factor activity"/>
    <property type="evidence" value="ECO:0007669"/>
    <property type="project" value="TreeGrafter"/>
</dbReference>